<dbReference type="Proteomes" id="UP000016801">
    <property type="component" value="Unassembled WGS sequence"/>
</dbReference>
<feature type="region of interest" description="Disordered" evidence="6">
    <location>
        <begin position="374"/>
        <end position="393"/>
    </location>
</feature>
<keyword evidence="5" id="KW-0539">Nucleus</keyword>
<dbReference type="Pfam" id="PF09779">
    <property type="entry name" value="Ima1_N"/>
    <property type="match status" value="1"/>
</dbReference>
<accession>M1W9Z8</accession>
<dbReference type="OrthoDB" id="5966927at2759"/>
<feature type="compositionally biased region" description="Basic and acidic residues" evidence="6">
    <location>
        <begin position="580"/>
        <end position="592"/>
    </location>
</feature>
<dbReference type="InterPro" id="IPR042321">
    <property type="entry name" value="Ima1"/>
</dbReference>
<feature type="region of interest" description="Disordered" evidence="6">
    <location>
        <begin position="334"/>
        <end position="357"/>
    </location>
</feature>
<dbReference type="SUPFAM" id="SSF56219">
    <property type="entry name" value="DNase I-like"/>
    <property type="match status" value="1"/>
</dbReference>
<dbReference type="InterPro" id="IPR018617">
    <property type="entry name" value="Ima1_N"/>
</dbReference>
<comment type="subcellular location">
    <subcellularLocation>
        <location evidence="1">Nucleus inner membrane</location>
        <topology evidence="1">Multi-pass membrane protein</topology>
    </subcellularLocation>
</comment>
<dbReference type="EMBL" id="CAGA01000046">
    <property type="protein sequence ID" value="CCE32760.1"/>
    <property type="molecule type" value="Genomic_DNA"/>
</dbReference>
<dbReference type="GO" id="GO:0003824">
    <property type="term" value="F:catalytic activity"/>
    <property type="evidence" value="ECO:0007669"/>
    <property type="project" value="InterPro"/>
</dbReference>
<dbReference type="Pfam" id="PF03372">
    <property type="entry name" value="Exo_endo_phos"/>
    <property type="match status" value="1"/>
</dbReference>
<feature type="transmembrane region" description="Helical" evidence="7">
    <location>
        <begin position="619"/>
        <end position="639"/>
    </location>
</feature>
<dbReference type="eggNOG" id="KOG4623">
    <property type="taxonomic scope" value="Eukaryota"/>
</dbReference>
<feature type="region of interest" description="Disordered" evidence="6">
    <location>
        <begin position="569"/>
        <end position="613"/>
    </location>
</feature>
<gene>
    <name evidence="10" type="ORF">CPUR_06624</name>
</gene>
<dbReference type="Gene3D" id="3.60.10.10">
    <property type="entry name" value="Endonuclease/exonuclease/phosphatase"/>
    <property type="match status" value="1"/>
</dbReference>
<evidence type="ECO:0000256" key="1">
    <source>
        <dbReference type="ARBA" id="ARBA00004473"/>
    </source>
</evidence>
<feature type="transmembrane region" description="Helical" evidence="7">
    <location>
        <begin position="270"/>
        <end position="287"/>
    </location>
</feature>
<name>M1W9Z8_CLAP2</name>
<dbReference type="GO" id="GO:0005637">
    <property type="term" value="C:nuclear inner membrane"/>
    <property type="evidence" value="ECO:0007669"/>
    <property type="project" value="UniProtKB-SubCell"/>
</dbReference>
<dbReference type="GO" id="GO:0071765">
    <property type="term" value="P:nuclear inner membrane organization"/>
    <property type="evidence" value="ECO:0007669"/>
    <property type="project" value="InterPro"/>
</dbReference>
<feature type="transmembrane region" description="Helical" evidence="7">
    <location>
        <begin position="676"/>
        <end position="701"/>
    </location>
</feature>
<feature type="compositionally biased region" description="Polar residues" evidence="6">
    <location>
        <begin position="1155"/>
        <end position="1166"/>
    </location>
</feature>
<keyword evidence="4 7" id="KW-0472">Membrane</keyword>
<evidence type="ECO:0000259" key="8">
    <source>
        <dbReference type="Pfam" id="PF03372"/>
    </source>
</evidence>
<keyword evidence="2 7" id="KW-0812">Transmembrane</keyword>
<feature type="compositionally biased region" description="Polar residues" evidence="6">
    <location>
        <begin position="1079"/>
        <end position="1091"/>
    </location>
</feature>
<feature type="compositionally biased region" description="Basic and acidic residues" evidence="6">
    <location>
        <begin position="1093"/>
        <end position="1103"/>
    </location>
</feature>
<proteinExistence type="predicted"/>
<dbReference type="GO" id="GO:0034992">
    <property type="term" value="C:microtubule organizing center attachment site"/>
    <property type="evidence" value="ECO:0007669"/>
    <property type="project" value="TreeGrafter"/>
</dbReference>
<evidence type="ECO:0000256" key="7">
    <source>
        <dbReference type="SAM" id="Phobius"/>
    </source>
</evidence>
<dbReference type="PANTHER" id="PTHR28538:SF1">
    <property type="entry name" value="INTEGRAL INNER NUCLEAR MEMBRANE PROTEIN IMA1"/>
    <property type="match status" value="1"/>
</dbReference>
<feature type="transmembrane region" description="Helical" evidence="7">
    <location>
        <begin position="228"/>
        <end position="249"/>
    </location>
</feature>
<organism evidence="10 11">
    <name type="scientific">Claviceps purpurea (strain 20.1)</name>
    <name type="common">Ergot fungus</name>
    <name type="synonym">Sphacelia segetum</name>
    <dbReference type="NCBI Taxonomy" id="1111077"/>
    <lineage>
        <taxon>Eukaryota</taxon>
        <taxon>Fungi</taxon>
        <taxon>Dikarya</taxon>
        <taxon>Ascomycota</taxon>
        <taxon>Pezizomycotina</taxon>
        <taxon>Sordariomycetes</taxon>
        <taxon>Hypocreomycetidae</taxon>
        <taxon>Hypocreales</taxon>
        <taxon>Clavicipitaceae</taxon>
        <taxon>Claviceps</taxon>
    </lineage>
</organism>
<evidence type="ECO:0000313" key="10">
    <source>
        <dbReference type="EMBL" id="CCE32760.1"/>
    </source>
</evidence>
<comment type="caution">
    <text evidence="10">The sequence shown here is derived from an EMBL/GenBank/DDBJ whole genome shotgun (WGS) entry which is preliminary data.</text>
</comment>
<feature type="region of interest" description="Disordered" evidence="6">
    <location>
        <begin position="490"/>
        <end position="549"/>
    </location>
</feature>
<dbReference type="PANTHER" id="PTHR28538">
    <property type="entry name" value="INTEGRAL INNER NUCLEAR MEMBRANE PROTEIN IMA1"/>
    <property type="match status" value="1"/>
</dbReference>
<dbReference type="GO" id="GO:0044732">
    <property type="term" value="C:mitotic spindle pole body"/>
    <property type="evidence" value="ECO:0007669"/>
    <property type="project" value="TreeGrafter"/>
</dbReference>
<keyword evidence="3 7" id="KW-1133">Transmembrane helix</keyword>
<dbReference type="HOGENOM" id="CLU_260250_0_0_1"/>
<feature type="transmembrane region" description="Helical" evidence="7">
    <location>
        <begin position="302"/>
        <end position="320"/>
    </location>
</feature>
<evidence type="ECO:0000256" key="6">
    <source>
        <dbReference type="SAM" id="MobiDB-lite"/>
    </source>
</evidence>
<dbReference type="STRING" id="1111077.M1W9Z8"/>
<feature type="compositionally biased region" description="Polar residues" evidence="6">
    <location>
        <begin position="496"/>
        <end position="505"/>
    </location>
</feature>
<protein>
    <recommendedName>
        <fullName evidence="12">Ima1 N-terminal domain-containing protein</fullName>
    </recommendedName>
</protein>
<reference evidence="10 11" key="1">
    <citation type="journal article" date="2013" name="PLoS Genet.">
        <title>Plant-symbiotic fungi as chemical engineers: Multi-genome analysis of the Clavicipitaceae reveals dynamics of alkaloid loci.</title>
        <authorList>
            <person name="Schardl C.L."/>
            <person name="Young C.A."/>
            <person name="Hesse U."/>
            <person name="Amyotte S.G."/>
            <person name="Andreeva K."/>
            <person name="Calie P.J."/>
            <person name="Fleetwood D.J."/>
            <person name="Haws D.C."/>
            <person name="Moore N."/>
            <person name="Oeser B."/>
            <person name="Panaccione D.G."/>
            <person name="Schweri K.K."/>
            <person name="Voisey C.R."/>
            <person name="Farman M.L."/>
            <person name="Jaromczyk J.W."/>
            <person name="Roe B.A."/>
            <person name="O'Sullivan D.M."/>
            <person name="Scott B."/>
            <person name="Tudzynski P."/>
            <person name="An Z."/>
            <person name="Arnaoudova E.G."/>
            <person name="Bullock C.T."/>
            <person name="Charlton N.D."/>
            <person name="Chen L."/>
            <person name="Cox M."/>
            <person name="Dinkins R.D."/>
            <person name="Florea S."/>
            <person name="Glenn A.E."/>
            <person name="Gordon A."/>
            <person name="Gueldener U."/>
            <person name="Harris D.R."/>
            <person name="Hollin W."/>
            <person name="Jaromczyk J."/>
            <person name="Johnson R.D."/>
            <person name="Khan A.K."/>
            <person name="Leistner E."/>
            <person name="Leuchtmann A."/>
            <person name="Li C."/>
            <person name="Liu J."/>
            <person name="Liu J."/>
            <person name="Liu M."/>
            <person name="Mace W."/>
            <person name="Machado C."/>
            <person name="Nagabhyru P."/>
            <person name="Pan J."/>
            <person name="Schmid J."/>
            <person name="Sugawara K."/>
            <person name="Steiner U."/>
            <person name="Takach J.E."/>
            <person name="Tanaka E."/>
            <person name="Webb J.S."/>
            <person name="Wilson E.V."/>
            <person name="Wiseman J.L."/>
            <person name="Yoshida R."/>
            <person name="Zeng Z."/>
        </authorList>
    </citation>
    <scope>NUCLEOTIDE SEQUENCE [LARGE SCALE GENOMIC DNA]</scope>
    <source>
        <strain evidence="10 11">20.1</strain>
    </source>
</reference>
<dbReference type="InterPro" id="IPR036691">
    <property type="entry name" value="Endo/exonu/phosph_ase_sf"/>
</dbReference>
<feature type="transmembrane region" description="Helical" evidence="7">
    <location>
        <begin position="645"/>
        <end position="664"/>
    </location>
</feature>
<evidence type="ECO:0008006" key="12">
    <source>
        <dbReference type="Google" id="ProtNLM"/>
    </source>
</evidence>
<evidence type="ECO:0000256" key="3">
    <source>
        <dbReference type="ARBA" id="ARBA00022989"/>
    </source>
</evidence>
<sequence length="1316" mass="145970">MPRFRGAKYLTCFYCGKRSGVKFDGAIRDFLCSHCDATNFLDQNGQITDPPVATDREATAVQYAAPQSNASPSQDDPFCQTCLKNQHLFTKSLAQYLPDDPSDPDYPELERNYYRYRRNLEKRYPQVCSDCAEKVRARVRQAGYTAKTDHLRRMMNLSRGRKTKRRTMLDWIHTLGKALWRSGFVLQIGWHFVMITRALEAGNGVMYDPDDQGTVAKVLPSLKRATEYMPAAGTLIQWSIWTGLMAAWWNPHFVQLNRGFTKHLLGFTQWYSLQGLIVFFRLIFRGMDVRGAHAPRSGHARLGAHIGMAFIMIVLYILALRSIRVDTTPLFATYDTQPSGPRHTMTPKQRKEEDSKTFSELFHDALDSTNAASQMTGGANAQLPPSPHDASRTGANVELAAPTPNQRRYQQAQYEEEMDWSPIPPRHLASEGTAAITPTSTRFSHRFDAQISSRPQLDMRQEYQAGFQGPRTTEFSNAATARSLFRSQAPLAPVQPSRQLCNTPWPSVEAKPEPLATGMATRKRHKRYSSGSSTNSDGEGDVDFKPPSFFAQDRDREASSLADLLNQSFSLGQDDQGSTTEEHDSSTEERGFQRLSSQRPARRELSAKRAHRPTVTHSASLEPAILAILLAVWLLASYVPLPYGWEIQIGALSMAGLIALRNTGDTGRATSGTTPALLLYVLSALAVAELAAICWVGSALWSGRSEQLGCPTLSNPKRSELCAFARVPVHDFDSIYYNWVDTAVPAVGGLQLMLRGSVLGFVVSVALCGCGQTPTLTPATSTADPRRQAPPYQPNYNRCYQNHVLEHAQMRTARALGTELPPELDVIAIQELTVIDKTSPFQPWSFQLAVYAGRTAIYVHCPQTPRARGVVQQDRYGLVLNRLKGIEIYSVYSPAYEAAWLTPIQEFMSAPAQGRSVFVGDFNQHQPPWDKEGGTSQGSDELLDLTTRWRLGLDTPWGETTWRSQGKRDSTIDHAWATADVDVDFLGGADLAGSDHVPQLITIYGNGNPARPGEKRFCWGKMDKEFVSAEARSRFQTATTPILSPQDLDTYADWIVGELTNIATLAVPKKPHEVEDEQTSYQSDQGRTTQLVAERDCSSESRTRRLLGTETLGKSSKRAASRVPTDPATTPCSRKQHDHCEHTPSHTKRKPQPSPNDSFPNPSARTSDIPEDTAHRLDTALFPREDHFTQEEIKEIIKRLCSWKAPGLDELPAGFLKACGPALTKALATYLTATGKKLEEYHEAGGWRPISLLSIIGKVLEAAVAARVTAAAESNGSLPELQMGNRANRSTEVALSTLTEVVRASWHHGDIVSLLH</sequence>
<feature type="region of interest" description="Disordered" evidence="6">
    <location>
        <begin position="1070"/>
        <end position="1170"/>
    </location>
</feature>
<dbReference type="GO" id="GO:0034506">
    <property type="term" value="C:chromosome, centromeric core domain"/>
    <property type="evidence" value="ECO:0007669"/>
    <property type="project" value="TreeGrafter"/>
</dbReference>
<evidence type="ECO:0000256" key="2">
    <source>
        <dbReference type="ARBA" id="ARBA00022692"/>
    </source>
</evidence>
<evidence type="ECO:0000313" key="11">
    <source>
        <dbReference type="Proteomes" id="UP000016801"/>
    </source>
</evidence>
<feature type="domain" description="Endonuclease/exonuclease/phosphatase" evidence="8">
    <location>
        <begin position="808"/>
        <end position="996"/>
    </location>
</feature>
<dbReference type="VEuPathDB" id="FungiDB:CPUR_06624"/>
<evidence type="ECO:0000256" key="5">
    <source>
        <dbReference type="ARBA" id="ARBA00023242"/>
    </source>
</evidence>
<feature type="domain" description="Ima1 N-terminal" evidence="9">
    <location>
        <begin position="10"/>
        <end position="135"/>
    </location>
</feature>
<evidence type="ECO:0000259" key="9">
    <source>
        <dbReference type="Pfam" id="PF09779"/>
    </source>
</evidence>
<keyword evidence="11" id="KW-1185">Reference proteome</keyword>
<dbReference type="InterPro" id="IPR005135">
    <property type="entry name" value="Endo/exonuclease/phosphatase"/>
</dbReference>
<evidence type="ECO:0000256" key="4">
    <source>
        <dbReference type="ARBA" id="ARBA00023136"/>
    </source>
</evidence>